<evidence type="ECO:0000313" key="2">
    <source>
        <dbReference type="Proteomes" id="UP000192796"/>
    </source>
</evidence>
<proteinExistence type="predicted"/>
<accession>A0A1V9FMG3</accession>
<dbReference type="Proteomes" id="UP000192796">
    <property type="component" value="Unassembled WGS sequence"/>
</dbReference>
<comment type="caution">
    <text evidence="1">The sequence shown here is derived from an EMBL/GenBank/DDBJ whole genome shotgun (WGS) entry which is preliminary data.</text>
</comment>
<dbReference type="EMBL" id="LVYD01000078">
    <property type="protein sequence ID" value="OQP59528.1"/>
    <property type="molecule type" value="Genomic_DNA"/>
</dbReference>
<dbReference type="Gene3D" id="3.10.450.50">
    <property type="match status" value="1"/>
</dbReference>
<dbReference type="Pfam" id="PF02810">
    <property type="entry name" value="SEC-C"/>
    <property type="match status" value="1"/>
</dbReference>
<dbReference type="STRING" id="1703345.A3860_37470"/>
<gene>
    <name evidence="1" type="ORF">A3860_37470</name>
</gene>
<reference evidence="1 2" key="1">
    <citation type="submission" date="2016-03" db="EMBL/GenBank/DDBJ databases">
        <title>Niastella vici sp. nov., isolated from farmland soil.</title>
        <authorList>
            <person name="Chen L."/>
            <person name="Wang D."/>
            <person name="Yang S."/>
            <person name="Wang G."/>
        </authorList>
    </citation>
    <scope>NUCLEOTIDE SEQUENCE [LARGE SCALE GENOMIC DNA]</scope>
    <source>
        <strain evidence="1 2">DJ57</strain>
    </source>
</reference>
<organism evidence="1 2">
    <name type="scientific">Niastella vici</name>
    <dbReference type="NCBI Taxonomy" id="1703345"/>
    <lineage>
        <taxon>Bacteria</taxon>
        <taxon>Pseudomonadati</taxon>
        <taxon>Bacteroidota</taxon>
        <taxon>Chitinophagia</taxon>
        <taxon>Chitinophagales</taxon>
        <taxon>Chitinophagaceae</taxon>
        <taxon>Niastella</taxon>
    </lineage>
</organism>
<evidence type="ECO:0000313" key="1">
    <source>
        <dbReference type="EMBL" id="OQP59528.1"/>
    </source>
</evidence>
<dbReference type="InterPro" id="IPR004027">
    <property type="entry name" value="SEC_C_motif"/>
</dbReference>
<keyword evidence="2" id="KW-1185">Reference proteome</keyword>
<dbReference type="OrthoDB" id="1284667at2"/>
<evidence type="ECO:0008006" key="3">
    <source>
        <dbReference type="Google" id="ProtNLM"/>
    </source>
</evidence>
<dbReference type="SUPFAM" id="SSF103642">
    <property type="entry name" value="Sec-C motif"/>
    <property type="match status" value="1"/>
</dbReference>
<sequence>MMPNQNDPCPCGSGKQYKRCCGNKANRKSSNPFGKYNTIDILQTIAALTLEEENHGKNLRLEESALEAARQPNQSKKNIPFEELRGYLQEEYELNPQEDPPANLFTEVVAFEGGDHLILPGIIQSPAFILNQLLSGIYHWRGVPLSEQFTTNCYHYVKAILLLSDHMIRKAGLPRYLQGVKRGKFISFPNNGKLNKFKKAVFFSHEEIQVLFDEAAVDIQALNPFLAVLTNPAFQQAGLVESPFVKQPILKLQDGYLVVSPATLTFALIKVLQSEAEAIGCVDDVHKVYHAITWNSTKKGLQVMGFKMVDVPEVPFPVHPGVETGYYQIDDDKIAAVQYVAMSRPKNGFNLKTFEAERSKMMADLAALPQFAGYKFMSVCIPSAMGNDLMMPLSAINQCQTLLVNSFEFDALAQTRRIKAIDLWNYTVAREKQIPEPFKFSMLSFLDEFTIYREHEDSFYLSDEGFDIGVWQYGRSQSFIASARQAEDAHCMAMRKTDGRIAKTFVIRKDKYAPIYLSTDDMRAGEICYGVEGFTPSVWVEAIKEVEKPDPKELTLYIEFTDAISYWLWQIKDDIDPYLAQIDPDCIQFTFALNDLKAFTELNDFYQRDSEVLAKIQITANGDTVHLVLPKELLSYFYGADNEGDRILVKALLTGINLLRVQKNLAPILDAEMDQIVEKNAPLGRKKKLFVHHTSHNWIIDNNGLGKPRFIQKYNTSEVANSIVGLLGQHCPPPGEVTDPALKKRLPIDIVIKGLLPHLKQVISQYDNESLLIRLLMLNESLVQHREMYRIKTPTRIACFVGQKQHIIDTMDRMADSSRTTTAVRCLIEHLAAEPATGNKMVSNTAIDELVAIMDAIISWGSLGDQLTYELFDIRVGVLRTGRIGTEKTVSRKIFDPFYLEKVKENVQDAEKAFEHEFPVASSQQGNAAGLPTAVDTAFRAEFGITLTRVFDFLYFIAALGLKQATGYAMMDLKTLKNQATNPPEPFTDEEFNNAIEFLSLRNRGKVEKFPKGYEPYDISPWRMSRRLSLMRKPLILVDTPDKANPIVFWGARQALVCADNIKIQCETDRLRVPDGGPVKKALATFVNAKSAGLVKSVLQQLKITGAIIDSEVFISPHGNLKNEEDIGDIDVLLIDPASREIYSLELKSFAPSRTVNEMIQECEKLFSSLSEKGLIEKHEIRHKWIENNLDKMGKLYNIDLTDFNVKSVFVTKESMIFPFLKQAGVSMPFITLYHLEKEGYECLKKL</sequence>
<dbReference type="AlphaFoldDB" id="A0A1V9FMG3"/>
<dbReference type="RefSeq" id="WP_081154707.1">
    <property type="nucleotide sequence ID" value="NZ_LVYD01000078.1"/>
</dbReference>
<name>A0A1V9FMG3_9BACT</name>
<protein>
    <recommendedName>
        <fullName evidence="3">SEC-C motif-containing protein</fullName>
    </recommendedName>
</protein>